<feature type="transmembrane region" description="Helical" evidence="1">
    <location>
        <begin position="115"/>
        <end position="133"/>
    </location>
</feature>
<gene>
    <name evidence="2" type="ORF">GCM10007304_13700</name>
</gene>
<keyword evidence="1" id="KW-0812">Transmembrane</keyword>
<feature type="transmembrane region" description="Helical" evidence="1">
    <location>
        <begin position="400"/>
        <end position="417"/>
    </location>
</feature>
<evidence type="ECO:0000313" key="3">
    <source>
        <dbReference type="Proteomes" id="UP000654257"/>
    </source>
</evidence>
<keyword evidence="3" id="KW-1185">Reference proteome</keyword>
<feature type="transmembrane region" description="Helical" evidence="1">
    <location>
        <begin position="206"/>
        <end position="230"/>
    </location>
</feature>
<feature type="transmembrane region" description="Helical" evidence="1">
    <location>
        <begin position="81"/>
        <end position="103"/>
    </location>
</feature>
<evidence type="ECO:0000256" key="1">
    <source>
        <dbReference type="SAM" id="Phobius"/>
    </source>
</evidence>
<feature type="transmembrane region" description="Helical" evidence="1">
    <location>
        <begin position="242"/>
        <end position="271"/>
    </location>
</feature>
<reference evidence="2" key="2">
    <citation type="submission" date="2020-09" db="EMBL/GenBank/DDBJ databases">
        <authorList>
            <person name="Sun Q."/>
            <person name="Sedlacek I."/>
        </authorList>
    </citation>
    <scope>NUCLEOTIDE SEQUENCE</scope>
    <source>
        <strain evidence="2">CCM 7905</strain>
    </source>
</reference>
<organism evidence="2 3">
    <name type="scientific">Rhodococcoides trifolii</name>
    <dbReference type="NCBI Taxonomy" id="908250"/>
    <lineage>
        <taxon>Bacteria</taxon>
        <taxon>Bacillati</taxon>
        <taxon>Actinomycetota</taxon>
        <taxon>Actinomycetes</taxon>
        <taxon>Mycobacteriales</taxon>
        <taxon>Nocardiaceae</taxon>
        <taxon>Rhodococcoides</taxon>
    </lineage>
</organism>
<proteinExistence type="predicted"/>
<comment type="caution">
    <text evidence="2">The sequence shown here is derived from an EMBL/GenBank/DDBJ whole genome shotgun (WGS) entry which is preliminary data.</text>
</comment>
<accession>A0A917FS76</accession>
<sequence length="472" mass="50446">MDRANQRELENITVEQDSHDTEVGSRLPRLRDLIGAVLAVVLVVVAAVVAKMGNATITPLITPSARTFRDFTEGAPLFAQWLPHVGIGTPFAVLIAAAVVLYGPAVSARMSWRPLMFLAWASSFGWVLSLALVDGWHRGFVEKLTAKDEYLYEVPGVTDIPAMLETFTTHIVDGQIGSWTTHVSGHPPGALLVFVWLDRLGLQGGVWASMLCVVVGSSAAAAVAIAVRALAGDALGRRAVPFLVLAPTAIWIGVSGDGLFAGVAAWGISLLALAAARTVSRPWIFAVGAGILLGFTVYLNYGLTLMAIPALAVLIAARNARPLLGALVGALAVAAAFTASGFWWFDGYQLVQVRYWQGIAQYRPFAYWGWANIASAVCAVGLAVPAALHRSFAWTRLRSLSGLSLLVIAAVLAVAAADLSTLSKAETERIWLPFYVWMLAATALLPPRTHRFWLAVQAIAALAINHLLLTNW</sequence>
<feature type="transmembrane region" description="Helical" evidence="1">
    <location>
        <begin position="283"/>
        <end position="316"/>
    </location>
</feature>
<evidence type="ECO:0000313" key="2">
    <source>
        <dbReference type="EMBL" id="GGG01024.1"/>
    </source>
</evidence>
<protein>
    <submittedName>
        <fullName evidence="2">Membrane protein</fullName>
    </submittedName>
</protein>
<name>A0A917FS76_9NOCA</name>
<dbReference type="AlphaFoldDB" id="A0A917FS76"/>
<feature type="transmembrane region" description="Helical" evidence="1">
    <location>
        <begin position="33"/>
        <end position="61"/>
    </location>
</feature>
<keyword evidence="1" id="KW-0472">Membrane</keyword>
<dbReference type="Proteomes" id="UP000654257">
    <property type="component" value="Unassembled WGS sequence"/>
</dbReference>
<feature type="transmembrane region" description="Helical" evidence="1">
    <location>
        <begin position="452"/>
        <end position="469"/>
    </location>
</feature>
<feature type="transmembrane region" description="Helical" evidence="1">
    <location>
        <begin position="365"/>
        <end position="388"/>
    </location>
</feature>
<reference evidence="2" key="1">
    <citation type="journal article" date="2014" name="Int. J. Syst. Evol. Microbiol.">
        <title>Complete genome sequence of Corynebacterium casei LMG S-19264T (=DSM 44701T), isolated from a smear-ripened cheese.</title>
        <authorList>
            <consortium name="US DOE Joint Genome Institute (JGI-PGF)"/>
            <person name="Walter F."/>
            <person name="Albersmeier A."/>
            <person name="Kalinowski J."/>
            <person name="Ruckert C."/>
        </authorList>
    </citation>
    <scope>NUCLEOTIDE SEQUENCE</scope>
    <source>
        <strain evidence="2">CCM 7905</strain>
    </source>
</reference>
<keyword evidence="1" id="KW-1133">Transmembrane helix</keyword>
<feature type="transmembrane region" description="Helical" evidence="1">
    <location>
        <begin position="323"/>
        <end position="345"/>
    </location>
</feature>
<dbReference type="EMBL" id="BMCU01000001">
    <property type="protein sequence ID" value="GGG01024.1"/>
    <property type="molecule type" value="Genomic_DNA"/>
</dbReference>